<evidence type="ECO:0008006" key="4">
    <source>
        <dbReference type="Google" id="ProtNLM"/>
    </source>
</evidence>
<feature type="transmembrane region" description="Helical" evidence="1">
    <location>
        <begin position="12"/>
        <end position="29"/>
    </location>
</feature>
<dbReference type="Proteomes" id="UP000030161">
    <property type="component" value="Unassembled WGS sequence"/>
</dbReference>
<keyword evidence="1" id="KW-1133">Transmembrane helix</keyword>
<feature type="transmembrane region" description="Helical" evidence="1">
    <location>
        <begin position="103"/>
        <end position="123"/>
    </location>
</feature>
<evidence type="ECO:0000256" key="1">
    <source>
        <dbReference type="SAM" id="Phobius"/>
    </source>
</evidence>
<sequence length="178" mass="20815">MIVGSGEWVVAYVKVGRFILFFMTTLITITRQSPNTTNNNYLSHSKIFGCKKKGILVVSFHSAPFSLSLSHFPLELIVVTTPLSLKTKLIIIDKFLNYKYNQIFPLLFLQIFLVFLVFLFNHQSIESNQLTNQSVNQEKEKSISNYLLSLYLLFFPFIFLQPLTKIYSRWILQSYNFY</sequence>
<evidence type="ECO:0000313" key="2">
    <source>
        <dbReference type="EMBL" id="KGR13802.1"/>
    </source>
</evidence>
<reference evidence="2 3" key="1">
    <citation type="submission" date="2013-12" db="EMBL/GenBank/DDBJ databases">
        <title>The Genome Sequence of Candida albicans P78048.</title>
        <authorList>
            <consortium name="The Broad Institute Genome Sequencing Platform"/>
            <consortium name="The Broad Institute Genome Sequencing Center for Infectious Disease"/>
            <person name="Cuomo C."/>
            <person name="Bennett R."/>
            <person name="Hirakawa M."/>
            <person name="Noverr M."/>
            <person name="Mitchell A."/>
            <person name="Young S.K."/>
            <person name="Zeng Q."/>
            <person name="Gargeya S."/>
            <person name="Fitzgerald M."/>
            <person name="Abouelleil A."/>
            <person name="Alvarado L."/>
            <person name="Berlin A.M."/>
            <person name="Chapman S.B."/>
            <person name="Dewar J."/>
            <person name="Goldberg J."/>
            <person name="Griggs A."/>
            <person name="Gujja S."/>
            <person name="Hansen M."/>
            <person name="Howarth C."/>
            <person name="Imamovic A."/>
            <person name="Larimer J."/>
            <person name="McCowan C."/>
            <person name="Murphy C."/>
            <person name="Pearson M."/>
            <person name="Priest M."/>
            <person name="Roberts A."/>
            <person name="Saif S."/>
            <person name="Shea T."/>
            <person name="Sykes S."/>
            <person name="Wortman J."/>
            <person name="Nusbaum C."/>
            <person name="Birren B."/>
        </authorList>
    </citation>
    <scope>NUCLEOTIDE SEQUENCE [LARGE SCALE GENOMIC DNA]</scope>
    <source>
        <strain evidence="2 3">P78048</strain>
    </source>
</reference>
<name>A0AB34PY49_CANAX</name>
<proteinExistence type="predicted"/>
<organism evidence="2 3">
    <name type="scientific">Candida albicans P78048</name>
    <dbReference type="NCBI Taxonomy" id="1094989"/>
    <lineage>
        <taxon>Eukaryota</taxon>
        <taxon>Fungi</taxon>
        <taxon>Dikarya</taxon>
        <taxon>Ascomycota</taxon>
        <taxon>Saccharomycotina</taxon>
        <taxon>Pichiomycetes</taxon>
        <taxon>Debaryomycetaceae</taxon>
        <taxon>Candida/Lodderomyces clade</taxon>
        <taxon>Candida</taxon>
    </lineage>
</organism>
<keyword evidence="1" id="KW-0472">Membrane</keyword>
<gene>
    <name evidence="2" type="ORF">MG3_02235</name>
</gene>
<comment type="caution">
    <text evidence="2">The sequence shown here is derived from an EMBL/GenBank/DDBJ whole genome shotgun (WGS) entry which is preliminary data.</text>
</comment>
<dbReference type="EMBL" id="AJIX01000013">
    <property type="protein sequence ID" value="KGR13802.1"/>
    <property type="molecule type" value="Genomic_DNA"/>
</dbReference>
<feature type="transmembrane region" description="Helical" evidence="1">
    <location>
        <begin position="143"/>
        <end position="160"/>
    </location>
</feature>
<accession>A0AB34PY49</accession>
<evidence type="ECO:0000313" key="3">
    <source>
        <dbReference type="Proteomes" id="UP000030161"/>
    </source>
</evidence>
<protein>
    <recommendedName>
        <fullName evidence="4">Transmembrane protein</fullName>
    </recommendedName>
</protein>
<keyword evidence="1" id="KW-0812">Transmembrane</keyword>
<dbReference type="AlphaFoldDB" id="A0AB34PY49"/>